<name>A7U0T9_9EURY</name>
<accession>A7U0T9</accession>
<feature type="compositionally biased region" description="Low complexity" evidence="1">
    <location>
        <begin position="116"/>
        <end position="130"/>
    </location>
</feature>
<sequence>MARSPAVPTAASSGESVAVPSTMRPDRPGEEQIDGLAVDEAPWVQRRRDELAGFRRERPARCGDRIGRAWSRVDSSKIRESMTVAVRGTDRTETGEDVPRSNATPGDPEGSDSGIASPASCRSLSKSSASLTGHHREVPQKTYIFCPDPSSRRILRTKSGSAG</sequence>
<reference evidence="2" key="1">
    <citation type="journal article" date="2007" name="BMC Evol. Biol.">
        <title>Evolution of rhodopsin ion pumps in haloarchaea.</title>
        <authorList>
            <person name="Sharma A.K."/>
            <person name="Walsh D.A."/>
            <person name="Bapteste E."/>
            <person name="Rodriguez-Valera F."/>
            <person name="Ford Doolittle W."/>
            <person name="Papke R.T."/>
        </authorList>
    </citation>
    <scope>NUCLEOTIDE SEQUENCE</scope>
</reference>
<organism evidence="2">
    <name type="scientific">uncultured haloarchaeon FLAS10H9</name>
    <dbReference type="NCBI Taxonomy" id="447098"/>
    <lineage>
        <taxon>Archaea</taxon>
        <taxon>Methanobacteriati</taxon>
        <taxon>Methanobacteriota</taxon>
        <taxon>Stenosarchaea group</taxon>
        <taxon>Halobacteria</taxon>
        <taxon>Halobacteriales</taxon>
        <taxon>Halobacteriaceae</taxon>
        <taxon>environmental samples</taxon>
    </lineage>
</organism>
<proteinExistence type="predicted"/>
<evidence type="ECO:0000313" key="2">
    <source>
        <dbReference type="EMBL" id="ABT17370.1"/>
    </source>
</evidence>
<gene>
    <name evidence="2" type="primary">FLAS10H9.11</name>
</gene>
<evidence type="ECO:0000256" key="1">
    <source>
        <dbReference type="SAM" id="MobiDB-lite"/>
    </source>
</evidence>
<dbReference type="AlphaFoldDB" id="A7U0T9"/>
<feature type="compositionally biased region" description="Basic and acidic residues" evidence="1">
    <location>
        <begin position="88"/>
        <end position="99"/>
    </location>
</feature>
<feature type="region of interest" description="Disordered" evidence="1">
    <location>
        <begin position="1"/>
        <end position="40"/>
    </location>
</feature>
<feature type="region of interest" description="Disordered" evidence="1">
    <location>
        <begin position="75"/>
        <end position="163"/>
    </location>
</feature>
<protein>
    <submittedName>
        <fullName evidence="2">Uncharacterized protein FLAS10H9.11</fullName>
    </submittedName>
</protein>
<dbReference type="EMBL" id="EF558547">
    <property type="protein sequence ID" value="ABT17370.1"/>
    <property type="molecule type" value="Genomic_DNA"/>
</dbReference>